<dbReference type="PRINTS" id="PR00337">
    <property type="entry name" value="LEUILEVALBP"/>
</dbReference>
<dbReference type="EMBL" id="FQZF01000019">
    <property type="protein sequence ID" value="SHJ74139.1"/>
    <property type="molecule type" value="Genomic_DNA"/>
</dbReference>
<evidence type="ECO:0000313" key="8">
    <source>
        <dbReference type="Proteomes" id="UP000184387"/>
    </source>
</evidence>
<evidence type="ECO:0000256" key="3">
    <source>
        <dbReference type="ARBA" id="ARBA00022729"/>
    </source>
</evidence>
<dbReference type="AlphaFoldDB" id="A0A1M6LSG8"/>
<keyword evidence="2" id="KW-0813">Transport</keyword>
<dbReference type="Proteomes" id="UP000184387">
    <property type="component" value="Unassembled WGS sequence"/>
</dbReference>
<accession>A0A1M6LSG8</accession>
<feature type="signal peptide" evidence="5">
    <location>
        <begin position="1"/>
        <end position="25"/>
    </location>
</feature>
<comment type="similarity">
    <text evidence="1">Belongs to the leucine-binding protein family.</text>
</comment>
<gene>
    <name evidence="7" type="ORF">SAMN02745194_03252</name>
</gene>
<proteinExistence type="inferred from homology"/>
<evidence type="ECO:0000256" key="2">
    <source>
        <dbReference type="ARBA" id="ARBA00022448"/>
    </source>
</evidence>
<dbReference type="InterPro" id="IPR028082">
    <property type="entry name" value="Peripla_BP_I"/>
</dbReference>
<evidence type="ECO:0000259" key="6">
    <source>
        <dbReference type="Pfam" id="PF13458"/>
    </source>
</evidence>
<dbReference type="CDD" id="cd06343">
    <property type="entry name" value="PBP1_ABC_ligand_binding-like"/>
    <property type="match status" value="1"/>
</dbReference>
<dbReference type="Gene3D" id="3.40.50.2300">
    <property type="match status" value="2"/>
</dbReference>
<dbReference type="GO" id="GO:0006865">
    <property type="term" value="P:amino acid transport"/>
    <property type="evidence" value="ECO:0007669"/>
    <property type="project" value="UniProtKB-KW"/>
</dbReference>
<evidence type="ECO:0000256" key="1">
    <source>
        <dbReference type="ARBA" id="ARBA00010062"/>
    </source>
</evidence>
<dbReference type="PANTHER" id="PTHR47235">
    <property type="entry name" value="BLR6548 PROTEIN"/>
    <property type="match status" value="1"/>
</dbReference>
<dbReference type="RefSeq" id="WP_217659687.1">
    <property type="nucleotide sequence ID" value="NZ_FQZF01000019.1"/>
</dbReference>
<feature type="chain" id="PRO_5012387057" evidence="5">
    <location>
        <begin position="26"/>
        <end position="402"/>
    </location>
</feature>
<dbReference type="Pfam" id="PF13458">
    <property type="entry name" value="Peripla_BP_6"/>
    <property type="match status" value="1"/>
</dbReference>
<organism evidence="7 8">
    <name type="scientific">Muricoccus roseus</name>
    <dbReference type="NCBI Taxonomy" id="198092"/>
    <lineage>
        <taxon>Bacteria</taxon>
        <taxon>Pseudomonadati</taxon>
        <taxon>Pseudomonadota</taxon>
        <taxon>Alphaproteobacteria</taxon>
        <taxon>Acetobacterales</taxon>
        <taxon>Roseomonadaceae</taxon>
        <taxon>Muricoccus</taxon>
    </lineage>
</organism>
<protein>
    <submittedName>
        <fullName evidence="7">Branched-chain amino acid transport system substrate-binding protein</fullName>
    </submittedName>
</protein>
<name>A0A1M6LSG8_9PROT</name>
<reference evidence="7 8" key="1">
    <citation type="submission" date="2016-11" db="EMBL/GenBank/DDBJ databases">
        <authorList>
            <person name="Jaros S."/>
            <person name="Januszkiewicz K."/>
            <person name="Wedrychowicz H."/>
        </authorList>
    </citation>
    <scope>NUCLEOTIDE SEQUENCE [LARGE SCALE GENOMIC DNA]</scope>
    <source>
        <strain evidence="7 8">DSM 14916</strain>
    </source>
</reference>
<dbReference type="SUPFAM" id="SSF53822">
    <property type="entry name" value="Periplasmic binding protein-like I"/>
    <property type="match status" value="1"/>
</dbReference>
<evidence type="ECO:0000256" key="4">
    <source>
        <dbReference type="ARBA" id="ARBA00022970"/>
    </source>
</evidence>
<keyword evidence="3 5" id="KW-0732">Signal</keyword>
<sequence length="402" mass="43203">MGMRSVRAALLGGVLAMAGGLTALAQEVGVTPDRVRIGMFAPLSGPSAAYGQDVLNAARMWFDKINREGGIHGRQIEAVVEDDRCNANDLVAAVKKLVEQSNVFALNGGSCSAAVVAASDYVVRNRVPLVMLNASGDGALFPPNDYIYGAFSISQHAAGGSAVEFAARHFNARRIAYVNHDDAYGAWNLNAAKFQAERRGAGLNVQSISPNITDVTAPMVRLRAANPEVLVIMTYARPAALIIRKAMELGYRGPIVVAVNATADLRQMVANGGGPEAFRNVYIQEVLADLPGSARLQWVYDMYRQAYPQLASQEGRPQVYMPYGLPSAMSVTRALEAAGPELTREKFLAALQGLDFDSGVMAGPIRFGPRNRAAQQAAIYIKYDGATMERVPGSFASDWRFE</sequence>
<dbReference type="InterPro" id="IPR000709">
    <property type="entry name" value="Leu_Ile_Val-bd"/>
</dbReference>
<dbReference type="PANTHER" id="PTHR47235:SF1">
    <property type="entry name" value="BLR6548 PROTEIN"/>
    <property type="match status" value="1"/>
</dbReference>
<evidence type="ECO:0000313" key="7">
    <source>
        <dbReference type="EMBL" id="SHJ74139.1"/>
    </source>
</evidence>
<dbReference type="InterPro" id="IPR028081">
    <property type="entry name" value="Leu-bd"/>
</dbReference>
<dbReference type="STRING" id="198092.SAMN02745194_03252"/>
<feature type="domain" description="Leucine-binding protein" evidence="6">
    <location>
        <begin position="35"/>
        <end position="379"/>
    </location>
</feature>
<keyword evidence="8" id="KW-1185">Reference proteome</keyword>
<keyword evidence="4" id="KW-0029">Amino-acid transport</keyword>
<evidence type="ECO:0000256" key="5">
    <source>
        <dbReference type="SAM" id="SignalP"/>
    </source>
</evidence>